<name>A0AAD4LB02_9AGAM</name>
<dbReference type="PANTHER" id="PTHR47966">
    <property type="entry name" value="BETA-SITE APP-CLEAVING ENZYME, ISOFORM A-RELATED"/>
    <property type="match status" value="1"/>
</dbReference>
<keyword evidence="5" id="KW-0732">Signal</keyword>
<dbReference type="GO" id="GO:0006508">
    <property type="term" value="P:proteolysis"/>
    <property type="evidence" value="ECO:0007669"/>
    <property type="project" value="UniProtKB-KW"/>
</dbReference>
<evidence type="ECO:0000313" key="8">
    <source>
        <dbReference type="Proteomes" id="UP001201163"/>
    </source>
</evidence>
<evidence type="ECO:0000256" key="4">
    <source>
        <dbReference type="RuleBase" id="RU000454"/>
    </source>
</evidence>
<dbReference type="PROSITE" id="PS00141">
    <property type="entry name" value="ASP_PROTEASE"/>
    <property type="match status" value="1"/>
</dbReference>
<dbReference type="PANTHER" id="PTHR47966:SF51">
    <property type="entry name" value="BETA-SITE APP-CLEAVING ENZYME, ISOFORM A-RELATED"/>
    <property type="match status" value="1"/>
</dbReference>
<evidence type="ECO:0000256" key="3">
    <source>
        <dbReference type="PIRSR" id="PIRSR601461-1"/>
    </source>
</evidence>
<dbReference type="InterPro" id="IPR001461">
    <property type="entry name" value="Aspartic_peptidase_A1"/>
</dbReference>
<dbReference type="AlphaFoldDB" id="A0AAD4LB02"/>
<evidence type="ECO:0000313" key="7">
    <source>
        <dbReference type="EMBL" id="KAH8987207.1"/>
    </source>
</evidence>
<dbReference type="InterPro" id="IPR034164">
    <property type="entry name" value="Pepsin-like_dom"/>
</dbReference>
<reference evidence="7" key="1">
    <citation type="submission" date="2022-01" db="EMBL/GenBank/DDBJ databases">
        <title>Comparative genomics reveals a dynamic genome evolution in the ectomycorrhizal milk-cap (Lactarius) mushrooms.</title>
        <authorList>
            <consortium name="DOE Joint Genome Institute"/>
            <person name="Lebreton A."/>
            <person name="Tang N."/>
            <person name="Kuo A."/>
            <person name="LaButti K."/>
            <person name="Drula E."/>
            <person name="Barry K."/>
            <person name="Clum A."/>
            <person name="Lipzen A."/>
            <person name="Mousain D."/>
            <person name="Ng V."/>
            <person name="Wang R."/>
            <person name="Wang X."/>
            <person name="Dai Y."/>
            <person name="Henrissat B."/>
            <person name="Grigoriev I.V."/>
            <person name="Guerin-Laguette A."/>
            <person name="Yu F."/>
            <person name="Martin F.M."/>
        </authorList>
    </citation>
    <scope>NUCLEOTIDE SEQUENCE</scope>
    <source>
        <strain evidence="7">QP</strain>
    </source>
</reference>
<dbReference type="PRINTS" id="PR00792">
    <property type="entry name" value="PEPSIN"/>
</dbReference>
<sequence length="416" mass="43507">MFPTAPLTAVLLLIVSATANPLVIRDSPVSLPFVRRFNAIDGRDLVRKDQARARELASFSQTKRSGSPGNVGISNTGVSYEANVGIGVPPTLYNMLVDTGSANTWIGALKPYVPTGSSVPSSDSVCVTYRSGTFCGKEVLETVTLSPTLVVYNQSIGIAPAPSSGGFRGFDGVLGLGPVDLTIGTLSPDSTLAVPTVTDNLFLQGTIPADLLSLYFEPATPGASPAKSGALTFGGTDSTKYTDPMITVPITTTPPAKRYWGIDGTIVYGAPPPTVSPTILTSTAGILDSGTTLVLLATDAFARYKSQTGAVLDSTTGLLTITAAQYANLKSLYFVIGGRPFEFTANAQIWPRSLNSLIGGATTSIYLVINDVGTSTGSGLDFVNGYTFLERFYTAYDTTNRRIGIATTPFTTATTN</sequence>
<dbReference type="Pfam" id="PF00026">
    <property type="entry name" value="Asp"/>
    <property type="match status" value="1"/>
</dbReference>
<evidence type="ECO:0000256" key="5">
    <source>
        <dbReference type="SAM" id="SignalP"/>
    </source>
</evidence>
<dbReference type="CDD" id="cd05471">
    <property type="entry name" value="pepsin_like"/>
    <property type="match status" value="1"/>
</dbReference>
<dbReference type="InterPro" id="IPR001969">
    <property type="entry name" value="Aspartic_peptidase_AS"/>
</dbReference>
<protein>
    <submittedName>
        <fullName evidence="7">Acid protease</fullName>
    </submittedName>
</protein>
<gene>
    <name evidence="7" type="ORF">EDB92DRAFT_1948752</name>
</gene>
<keyword evidence="4" id="KW-0378">Hydrolase</keyword>
<evidence type="ECO:0000256" key="1">
    <source>
        <dbReference type="ARBA" id="ARBA00007447"/>
    </source>
</evidence>
<keyword evidence="4 7" id="KW-0645">Protease</keyword>
<accession>A0AAD4LB02</accession>
<dbReference type="Proteomes" id="UP001201163">
    <property type="component" value="Unassembled WGS sequence"/>
</dbReference>
<evidence type="ECO:0000256" key="2">
    <source>
        <dbReference type="ARBA" id="ARBA00022750"/>
    </source>
</evidence>
<feature type="domain" description="Peptidase A1" evidence="6">
    <location>
        <begin position="80"/>
        <end position="406"/>
    </location>
</feature>
<feature type="chain" id="PRO_5041990845" evidence="5">
    <location>
        <begin position="20"/>
        <end position="416"/>
    </location>
</feature>
<proteinExistence type="inferred from homology"/>
<feature type="signal peptide" evidence="5">
    <location>
        <begin position="1"/>
        <end position="19"/>
    </location>
</feature>
<organism evidence="7 8">
    <name type="scientific">Lactarius akahatsu</name>
    <dbReference type="NCBI Taxonomy" id="416441"/>
    <lineage>
        <taxon>Eukaryota</taxon>
        <taxon>Fungi</taxon>
        <taxon>Dikarya</taxon>
        <taxon>Basidiomycota</taxon>
        <taxon>Agaricomycotina</taxon>
        <taxon>Agaricomycetes</taxon>
        <taxon>Russulales</taxon>
        <taxon>Russulaceae</taxon>
        <taxon>Lactarius</taxon>
    </lineage>
</organism>
<evidence type="ECO:0000259" key="6">
    <source>
        <dbReference type="PROSITE" id="PS51767"/>
    </source>
</evidence>
<dbReference type="EMBL" id="JAKELL010000049">
    <property type="protein sequence ID" value="KAH8987207.1"/>
    <property type="molecule type" value="Genomic_DNA"/>
</dbReference>
<dbReference type="Gene3D" id="2.40.70.10">
    <property type="entry name" value="Acid Proteases"/>
    <property type="match status" value="2"/>
</dbReference>
<dbReference type="GO" id="GO:0004190">
    <property type="term" value="F:aspartic-type endopeptidase activity"/>
    <property type="evidence" value="ECO:0007669"/>
    <property type="project" value="UniProtKB-KW"/>
</dbReference>
<comment type="similarity">
    <text evidence="1 4">Belongs to the peptidase A1 family.</text>
</comment>
<feature type="active site" evidence="3">
    <location>
        <position position="98"/>
    </location>
</feature>
<keyword evidence="2 4" id="KW-0064">Aspartyl protease</keyword>
<keyword evidence="8" id="KW-1185">Reference proteome</keyword>
<dbReference type="SUPFAM" id="SSF50630">
    <property type="entry name" value="Acid proteases"/>
    <property type="match status" value="1"/>
</dbReference>
<dbReference type="PROSITE" id="PS51767">
    <property type="entry name" value="PEPTIDASE_A1"/>
    <property type="match status" value="1"/>
</dbReference>
<feature type="active site" evidence="3">
    <location>
        <position position="288"/>
    </location>
</feature>
<dbReference type="InterPro" id="IPR033121">
    <property type="entry name" value="PEPTIDASE_A1"/>
</dbReference>
<dbReference type="InterPro" id="IPR021109">
    <property type="entry name" value="Peptidase_aspartic_dom_sf"/>
</dbReference>
<comment type="caution">
    <text evidence="7">The sequence shown here is derived from an EMBL/GenBank/DDBJ whole genome shotgun (WGS) entry which is preliminary data.</text>
</comment>